<proteinExistence type="predicted"/>
<evidence type="ECO:0000313" key="1">
    <source>
        <dbReference type="EMBL" id="KXJ95257.1"/>
    </source>
</evidence>
<organism evidence="1 2">
    <name type="scientific">Microdochium bolleyi</name>
    <dbReference type="NCBI Taxonomy" id="196109"/>
    <lineage>
        <taxon>Eukaryota</taxon>
        <taxon>Fungi</taxon>
        <taxon>Dikarya</taxon>
        <taxon>Ascomycota</taxon>
        <taxon>Pezizomycotina</taxon>
        <taxon>Sordariomycetes</taxon>
        <taxon>Xylariomycetidae</taxon>
        <taxon>Xylariales</taxon>
        <taxon>Microdochiaceae</taxon>
        <taxon>Microdochium</taxon>
    </lineage>
</organism>
<sequence>MELPFATLDVFTSTRLEGNPLAVVTVPRALKGELSQAAKLKIAQEFNLSETVFLHEAAADAAGGESRTVDIFTTGREIPFAGHPTIGTAVYCLHHESEGSGSDGGAGSGSLKTLVTKAGPIPITSSASRVVSAQIPHNVRIHANTLGDVLSSRSSPSSSSKPLPAAGGTAWVVPAQPAEQPAVSGLSSDPTIRAAELAAPVVSIVNGMTFLLVRLDSLEALGKVEVAALDYDKLSPGKGGEEKHLLDEGWRDSLVARYYYVDVPSSAASSVMAGDRVDAEAVRNLRTRMIEFNMEDPATGSAASALACYLSLTADDQGCERRKFVMTQGVEMGRKSVISLETTTTRKEGSGDVAIGEVHLGGTAVVVMKGVLAV</sequence>
<dbReference type="AlphaFoldDB" id="A0A136JDP0"/>
<dbReference type="STRING" id="196109.A0A136JDP0"/>
<dbReference type="Proteomes" id="UP000070501">
    <property type="component" value="Unassembled WGS sequence"/>
</dbReference>
<dbReference type="FunCoup" id="A0A136JDP0">
    <property type="interactions" value="133"/>
</dbReference>
<dbReference type="GO" id="GO:0005737">
    <property type="term" value="C:cytoplasm"/>
    <property type="evidence" value="ECO:0007669"/>
    <property type="project" value="TreeGrafter"/>
</dbReference>
<gene>
    <name evidence="1" type="ORF">Micbo1qcDRAFT_230540</name>
</gene>
<dbReference type="InterPro" id="IPR003719">
    <property type="entry name" value="Phenazine_PhzF-like"/>
</dbReference>
<dbReference type="PANTHER" id="PTHR13774:SF32">
    <property type="entry name" value="ANTISENSE-ENHANCING SEQUENCE 1"/>
    <property type="match status" value="1"/>
</dbReference>
<dbReference type="PANTHER" id="PTHR13774">
    <property type="entry name" value="PHENAZINE BIOSYNTHESIS PROTEIN"/>
    <property type="match status" value="1"/>
</dbReference>
<dbReference type="Pfam" id="PF02567">
    <property type="entry name" value="PhzC-PhzF"/>
    <property type="match status" value="2"/>
</dbReference>
<protein>
    <recommendedName>
        <fullName evidence="3">Phenazine biosynthesis-like protein</fullName>
    </recommendedName>
</protein>
<dbReference type="OrthoDB" id="75169at2759"/>
<dbReference type="Gene3D" id="3.10.310.10">
    <property type="entry name" value="Diaminopimelate Epimerase, Chain A, domain 1"/>
    <property type="match status" value="2"/>
</dbReference>
<keyword evidence="2" id="KW-1185">Reference proteome</keyword>
<dbReference type="GO" id="GO:0016853">
    <property type="term" value="F:isomerase activity"/>
    <property type="evidence" value="ECO:0007669"/>
    <property type="project" value="TreeGrafter"/>
</dbReference>
<accession>A0A136JDP0</accession>
<reference evidence="2" key="1">
    <citation type="submission" date="2016-02" db="EMBL/GenBank/DDBJ databases">
        <title>Draft genome sequence of Microdochium bolleyi, a fungal endophyte of beachgrass.</title>
        <authorList>
            <consortium name="DOE Joint Genome Institute"/>
            <person name="David A.S."/>
            <person name="May G."/>
            <person name="Haridas S."/>
            <person name="Lim J."/>
            <person name="Wang M."/>
            <person name="Labutti K."/>
            <person name="Lipzen A."/>
            <person name="Barry K."/>
            <person name="Grigoriev I.V."/>
        </authorList>
    </citation>
    <scope>NUCLEOTIDE SEQUENCE [LARGE SCALE GENOMIC DNA]</scope>
    <source>
        <strain evidence="2">J235TASD1</strain>
    </source>
</reference>
<evidence type="ECO:0008006" key="3">
    <source>
        <dbReference type="Google" id="ProtNLM"/>
    </source>
</evidence>
<dbReference type="SUPFAM" id="SSF54506">
    <property type="entry name" value="Diaminopimelate epimerase-like"/>
    <property type="match status" value="1"/>
</dbReference>
<evidence type="ECO:0000313" key="2">
    <source>
        <dbReference type="Proteomes" id="UP000070501"/>
    </source>
</evidence>
<dbReference type="InParanoid" id="A0A136JDP0"/>
<name>A0A136JDP0_9PEZI</name>
<dbReference type="EMBL" id="KQ964246">
    <property type="protein sequence ID" value="KXJ95257.1"/>
    <property type="molecule type" value="Genomic_DNA"/>
</dbReference>